<reference evidence="4 5" key="1">
    <citation type="journal article" date="2016" name="J. Zhejiang Univ. Sci. B">
        <title>Antibiotic resistance mechanisms of Myroides sp.</title>
        <authorList>
            <person name="Hu S."/>
            <person name="Yuan S."/>
            <person name="Qu H."/>
            <person name="Jiang T."/>
            <person name="Zhou Y."/>
            <person name="Wang M."/>
            <person name="Ming D."/>
        </authorList>
    </citation>
    <scope>NUCLEOTIDE SEQUENCE [LARGE SCALE GENOMIC DNA]</scope>
    <source>
        <strain evidence="4 5">PR63039</strain>
    </source>
</reference>
<dbReference type="EMBL" id="CP013690">
    <property type="protein sequence ID" value="ALU26909.1"/>
    <property type="molecule type" value="Genomic_DNA"/>
</dbReference>
<dbReference type="PROSITE" id="PS01124">
    <property type="entry name" value="HTH_ARAC_FAMILY_2"/>
    <property type="match status" value="1"/>
</dbReference>
<keyword evidence="3" id="KW-0804">Transcription</keyword>
<dbReference type="GO" id="GO:0003700">
    <property type="term" value="F:DNA-binding transcription factor activity"/>
    <property type="evidence" value="ECO:0007669"/>
    <property type="project" value="InterPro"/>
</dbReference>
<dbReference type="Pfam" id="PF12833">
    <property type="entry name" value="HTH_18"/>
    <property type="match status" value="1"/>
</dbReference>
<evidence type="ECO:0000256" key="1">
    <source>
        <dbReference type="ARBA" id="ARBA00023015"/>
    </source>
</evidence>
<keyword evidence="1" id="KW-0805">Transcription regulation</keyword>
<accession>A0A0S7EEL3</accession>
<dbReference type="Gene3D" id="1.10.10.60">
    <property type="entry name" value="Homeodomain-like"/>
    <property type="match status" value="1"/>
</dbReference>
<dbReference type="PANTHER" id="PTHR43280">
    <property type="entry name" value="ARAC-FAMILY TRANSCRIPTIONAL REGULATOR"/>
    <property type="match status" value="1"/>
</dbReference>
<dbReference type="Pfam" id="PF02311">
    <property type="entry name" value="AraC_binding"/>
    <property type="match status" value="1"/>
</dbReference>
<evidence type="ECO:0000256" key="2">
    <source>
        <dbReference type="ARBA" id="ARBA00023125"/>
    </source>
</evidence>
<dbReference type="SUPFAM" id="SSF51215">
    <property type="entry name" value="Regulatory protein AraC"/>
    <property type="match status" value="1"/>
</dbReference>
<dbReference type="InterPro" id="IPR037923">
    <property type="entry name" value="HTH-like"/>
</dbReference>
<keyword evidence="2" id="KW-0238">DNA-binding</keyword>
<dbReference type="AlphaFoldDB" id="A0A0S7EEL3"/>
<sequence length="262" mass="30559">MSIPINNKIEEQKLIKIAIFKKEIRTTKPHKHQGYFELIYLKNTTGYHCIDEQQYQLSTHNLFIIKKEQVHYWNITSEPFGYVILIKRDFFLQNIDSTLKQFFFDITQLTQIDLPEDTNIDLLFALLLTEEDQTAQEALLKALFIKIRNSTITEQLPLKSGIYSAYLHLLNIDHTPINKVNHYAKLLHTTPQNLNASCQKNIGLSAAAVLAQHIIAEAKRLLIYTDFSINEISLQLNFTDASHFTKYFKKHTTYTPNNFRKL</sequence>
<dbReference type="eggNOG" id="COG4977">
    <property type="taxonomic scope" value="Bacteria"/>
</dbReference>
<dbReference type="InterPro" id="IPR009057">
    <property type="entry name" value="Homeodomain-like_sf"/>
</dbReference>
<dbReference type="InterPro" id="IPR018060">
    <property type="entry name" value="HTH_AraC"/>
</dbReference>
<proteinExistence type="predicted"/>
<dbReference type="InterPro" id="IPR003313">
    <property type="entry name" value="AraC-bd"/>
</dbReference>
<protein>
    <submittedName>
        <fullName evidence="4">Uncharacterized protein</fullName>
    </submittedName>
</protein>
<dbReference type="SUPFAM" id="SSF46689">
    <property type="entry name" value="Homeodomain-like"/>
    <property type="match status" value="1"/>
</dbReference>
<dbReference type="RefSeq" id="WP_006259249.1">
    <property type="nucleotide sequence ID" value="NZ_BCMQ01000023.1"/>
</dbReference>
<gene>
    <name evidence="4" type="ORF">AS202_12455</name>
</gene>
<evidence type="ECO:0000313" key="5">
    <source>
        <dbReference type="Proteomes" id="UP000069030"/>
    </source>
</evidence>
<organism evidence="4 5">
    <name type="scientific">Myroides odoratimimus</name>
    <dbReference type="NCBI Taxonomy" id="76832"/>
    <lineage>
        <taxon>Bacteria</taxon>
        <taxon>Pseudomonadati</taxon>
        <taxon>Bacteroidota</taxon>
        <taxon>Flavobacteriia</taxon>
        <taxon>Flavobacteriales</taxon>
        <taxon>Flavobacteriaceae</taxon>
        <taxon>Myroides</taxon>
    </lineage>
</organism>
<dbReference type="Proteomes" id="UP000069030">
    <property type="component" value="Chromosome"/>
</dbReference>
<dbReference type="GO" id="GO:0043565">
    <property type="term" value="F:sequence-specific DNA binding"/>
    <property type="evidence" value="ECO:0007669"/>
    <property type="project" value="InterPro"/>
</dbReference>
<name>A0A0S7EEL3_9FLAO</name>
<evidence type="ECO:0000256" key="3">
    <source>
        <dbReference type="ARBA" id="ARBA00023163"/>
    </source>
</evidence>
<evidence type="ECO:0000313" key="4">
    <source>
        <dbReference type="EMBL" id="ALU26909.1"/>
    </source>
</evidence>
<dbReference type="SMART" id="SM00342">
    <property type="entry name" value="HTH_ARAC"/>
    <property type="match status" value="1"/>
</dbReference>
<dbReference type="PANTHER" id="PTHR43280:SF32">
    <property type="entry name" value="TRANSCRIPTIONAL REGULATORY PROTEIN"/>
    <property type="match status" value="1"/>
</dbReference>
<dbReference type="KEGG" id="mod:AS202_12455"/>